<feature type="compositionally biased region" description="Basic and acidic residues" evidence="1">
    <location>
        <begin position="1"/>
        <end position="16"/>
    </location>
</feature>
<evidence type="ECO:0000256" key="1">
    <source>
        <dbReference type="SAM" id="MobiDB-lite"/>
    </source>
</evidence>
<evidence type="ECO:0000313" key="3">
    <source>
        <dbReference type="Proteomes" id="UP000887116"/>
    </source>
</evidence>
<proteinExistence type="predicted"/>
<comment type="caution">
    <text evidence="2">The sequence shown here is derived from an EMBL/GenBank/DDBJ whole genome shotgun (WGS) entry which is preliminary data.</text>
</comment>
<reference evidence="2" key="1">
    <citation type="submission" date="2020-07" db="EMBL/GenBank/DDBJ databases">
        <title>Multicomponent nature underlies the extraordinary mechanical properties of spider dragline silk.</title>
        <authorList>
            <person name="Kono N."/>
            <person name="Nakamura H."/>
            <person name="Mori M."/>
            <person name="Yoshida Y."/>
            <person name="Ohtoshi R."/>
            <person name="Malay A.D."/>
            <person name="Moran D.A.P."/>
            <person name="Tomita M."/>
            <person name="Numata K."/>
            <person name="Arakawa K."/>
        </authorList>
    </citation>
    <scope>NUCLEOTIDE SEQUENCE</scope>
</reference>
<sequence>MGRGVDKKSWEKRDVVMEPFQQPDSSEDPSTSTSDEGISDVDSIVSEESQPNDAKVEEIDNHNYAEVVISNCGTSLLSADGTNFLDGKHLAMAEGEFGDSILLIMSGEEENGPSQARSGSDPDNRESVGALEGIVIELGDPNPSDVAQASTESADSTSDDPKKT</sequence>
<protein>
    <submittedName>
        <fullName evidence="2">Uncharacterized protein</fullName>
    </submittedName>
</protein>
<dbReference type="AlphaFoldDB" id="A0A8X6LTC0"/>
<feature type="region of interest" description="Disordered" evidence="1">
    <location>
        <begin position="1"/>
        <end position="58"/>
    </location>
</feature>
<dbReference type="EMBL" id="BMAO01008266">
    <property type="protein sequence ID" value="GFR22211.1"/>
    <property type="molecule type" value="Genomic_DNA"/>
</dbReference>
<feature type="region of interest" description="Disordered" evidence="1">
    <location>
        <begin position="106"/>
        <end position="164"/>
    </location>
</feature>
<accession>A0A8X6LTC0</accession>
<name>A0A8X6LTC0_TRICU</name>
<keyword evidence="3" id="KW-1185">Reference proteome</keyword>
<evidence type="ECO:0000313" key="2">
    <source>
        <dbReference type="EMBL" id="GFR22211.1"/>
    </source>
</evidence>
<organism evidence="2 3">
    <name type="scientific">Trichonephila clavata</name>
    <name type="common">Joro spider</name>
    <name type="synonym">Nephila clavata</name>
    <dbReference type="NCBI Taxonomy" id="2740835"/>
    <lineage>
        <taxon>Eukaryota</taxon>
        <taxon>Metazoa</taxon>
        <taxon>Ecdysozoa</taxon>
        <taxon>Arthropoda</taxon>
        <taxon>Chelicerata</taxon>
        <taxon>Arachnida</taxon>
        <taxon>Araneae</taxon>
        <taxon>Araneomorphae</taxon>
        <taxon>Entelegynae</taxon>
        <taxon>Araneoidea</taxon>
        <taxon>Nephilidae</taxon>
        <taxon>Trichonephila</taxon>
    </lineage>
</organism>
<gene>
    <name evidence="2" type="ORF">TNCT_511201</name>
</gene>
<dbReference type="Proteomes" id="UP000887116">
    <property type="component" value="Unassembled WGS sequence"/>
</dbReference>